<dbReference type="CDD" id="cd02274">
    <property type="entry name" value="DHDPR_N"/>
    <property type="match status" value="1"/>
</dbReference>
<evidence type="ECO:0000256" key="4">
    <source>
        <dbReference type="ARBA" id="ARBA00022857"/>
    </source>
</evidence>
<evidence type="ECO:0000256" key="2">
    <source>
        <dbReference type="ARBA" id="ARBA00022490"/>
    </source>
</evidence>
<dbReference type="GO" id="GO:0051287">
    <property type="term" value="F:NAD binding"/>
    <property type="evidence" value="ECO:0007669"/>
    <property type="project" value="UniProtKB-UniRule"/>
</dbReference>
<protein>
    <recommendedName>
        <fullName evidence="10 13">4-hydroxy-tetrahydrodipicolinate reductase</fullName>
        <shortName evidence="13">HTPA reductase</shortName>
        <ecNumber evidence="10 13">1.17.1.8</ecNumber>
    </recommendedName>
</protein>
<dbReference type="PANTHER" id="PTHR20836">
    <property type="entry name" value="DIHYDRODIPICOLINATE REDUCTASE"/>
    <property type="match status" value="1"/>
</dbReference>
<keyword evidence="2 13" id="KW-0963">Cytoplasm</keyword>
<evidence type="ECO:0000259" key="15">
    <source>
        <dbReference type="Pfam" id="PF05173"/>
    </source>
</evidence>
<dbReference type="InterPro" id="IPR022664">
    <property type="entry name" value="DapB_N_CS"/>
</dbReference>
<feature type="binding site" evidence="13">
    <location>
        <begin position="89"/>
        <end position="91"/>
    </location>
    <ligand>
        <name>NAD(+)</name>
        <dbReference type="ChEBI" id="CHEBI:57540"/>
    </ligand>
</feature>
<keyword evidence="5 13" id="KW-0220">Diaminopimelate biosynthesis</keyword>
<dbReference type="GO" id="GO:0019877">
    <property type="term" value="P:diaminopimelate biosynthetic process"/>
    <property type="evidence" value="ECO:0007669"/>
    <property type="project" value="UniProtKB-UniRule"/>
</dbReference>
<evidence type="ECO:0000256" key="12">
    <source>
        <dbReference type="ARBA" id="ARBA00049396"/>
    </source>
</evidence>
<accession>A0A9E7PNY0</accession>
<keyword evidence="3 13" id="KW-0028">Amino-acid biosynthesis</keyword>
<comment type="catalytic activity">
    <reaction evidence="11 13">
        <text>(S)-2,3,4,5-tetrahydrodipicolinate + NADP(+) + H2O = (2S,4S)-4-hydroxy-2,3,4,5-tetrahydrodipicolinate + NADPH + H(+)</text>
        <dbReference type="Rhea" id="RHEA:35331"/>
        <dbReference type="ChEBI" id="CHEBI:15377"/>
        <dbReference type="ChEBI" id="CHEBI:15378"/>
        <dbReference type="ChEBI" id="CHEBI:16845"/>
        <dbReference type="ChEBI" id="CHEBI:57783"/>
        <dbReference type="ChEBI" id="CHEBI:58349"/>
        <dbReference type="ChEBI" id="CHEBI:67139"/>
        <dbReference type="EC" id="1.17.1.8"/>
    </reaction>
</comment>
<dbReference type="GeneID" id="74308770"/>
<dbReference type="InterPro" id="IPR000846">
    <property type="entry name" value="DapB_N"/>
</dbReference>
<comment type="catalytic activity">
    <reaction evidence="12 13">
        <text>(S)-2,3,4,5-tetrahydrodipicolinate + NAD(+) + H2O = (2S,4S)-4-hydroxy-2,3,4,5-tetrahydrodipicolinate + NADH + H(+)</text>
        <dbReference type="Rhea" id="RHEA:35323"/>
        <dbReference type="ChEBI" id="CHEBI:15377"/>
        <dbReference type="ChEBI" id="CHEBI:15378"/>
        <dbReference type="ChEBI" id="CHEBI:16845"/>
        <dbReference type="ChEBI" id="CHEBI:57540"/>
        <dbReference type="ChEBI" id="CHEBI:57945"/>
        <dbReference type="ChEBI" id="CHEBI:67139"/>
        <dbReference type="EC" id="1.17.1.8"/>
    </reaction>
</comment>
<dbReference type="GO" id="GO:0005737">
    <property type="term" value="C:cytoplasm"/>
    <property type="evidence" value="ECO:0007669"/>
    <property type="project" value="UniProtKB-SubCell"/>
</dbReference>
<dbReference type="PROSITE" id="PS01298">
    <property type="entry name" value="DAPB"/>
    <property type="match status" value="1"/>
</dbReference>
<dbReference type="Proteomes" id="UP001060368">
    <property type="component" value="Chromosome"/>
</dbReference>
<evidence type="ECO:0000313" key="16">
    <source>
        <dbReference type="EMBL" id="UUX92364.1"/>
    </source>
</evidence>
<dbReference type="AlphaFoldDB" id="A0A9E7PNY0"/>
<feature type="active site" description="Proton donor/acceptor" evidence="13">
    <location>
        <position position="146"/>
    </location>
</feature>
<dbReference type="FunFam" id="3.30.360.10:FF:000004">
    <property type="entry name" value="4-hydroxy-tetrahydrodipicolinate reductase"/>
    <property type="match status" value="1"/>
</dbReference>
<dbReference type="Gene3D" id="3.40.50.720">
    <property type="entry name" value="NAD(P)-binding Rossmann-like Domain"/>
    <property type="match status" value="1"/>
</dbReference>
<evidence type="ECO:0000256" key="1">
    <source>
        <dbReference type="ARBA" id="ARBA00006642"/>
    </source>
</evidence>
<proteinExistence type="inferred from homology"/>
<comment type="function">
    <text evidence="13">Catalyzes the conversion of 4-hydroxy-tetrahydrodipicolinate (HTPA) to tetrahydrodipicolinate.</text>
</comment>
<dbReference type="GO" id="GO:0008839">
    <property type="term" value="F:4-hydroxy-tetrahydrodipicolinate reductase"/>
    <property type="evidence" value="ECO:0007669"/>
    <property type="project" value="UniProtKB-UniRule"/>
</dbReference>
<feature type="domain" description="Dihydrodipicolinate reductase N-terminal" evidence="14">
    <location>
        <begin position="3"/>
        <end position="117"/>
    </location>
</feature>
<evidence type="ECO:0000256" key="3">
    <source>
        <dbReference type="ARBA" id="ARBA00022605"/>
    </source>
</evidence>
<gene>
    <name evidence="13 16" type="primary">dapB</name>
    <name evidence="16" type="ORF">L6E24_13660</name>
</gene>
<keyword evidence="17" id="KW-1185">Reference proteome</keyword>
<evidence type="ECO:0000256" key="13">
    <source>
        <dbReference type="HAMAP-Rule" id="MF_00102"/>
    </source>
</evidence>
<reference evidence="16" key="1">
    <citation type="submission" date="2022-04" db="EMBL/GenBank/DDBJ databases">
        <title>Complete genome of Methanoplanus endosymbiosus DSM 3599.</title>
        <authorList>
            <person name="Chen S.-C."/>
            <person name="You Y.-T."/>
            <person name="Zhou Y.-Z."/>
            <person name="Lai M.-C."/>
        </authorList>
    </citation>
    <scope>NUCLEOTIDE SEQUENCE</scope>
    <source>
        <strain evidence="16">DSM 3599</strain>
    </source>
</reference>
<evidence type="ECO:0000256" key="6">
    <source>
        <dbReference type="ARBA" id="ARBA00023002"/>
    </source>
</evidence>
<name>A0A9E7PNY0_9EURY</name>
<comment type="similarity">
    <text evidence="1 13">Belongs to the DapB family.</text>
</comment>
<feature type="domain" description="Dihydrodipicolinate reductase C-terminal" evidence="15">
    <location>
        <begin position="120"/>
        <end position="251"/>
    </location>
</feature>
<feature type="binding site" evidence="13">
    <location>
        <begin position="114"/>
        <end position="117"/>
    </location>
    <ligand>
        <name>NAD(+)</name>
        <dbReference type="ChEBI" id="CHEBI:57540"/>
    </ligand>
</feature>
<evidence type="ECO:0000259" key="14">
    <source>
        <dbReference type="Pfam" id="PF01113"/>
    </source>
</evidence>
<comment type="subcellular location">
    <subcellularLocation>
        <location evidence="13">Cytoplasm</location>
    </subcellularLocation>
</comment>
<comment type="caution">
    <text evidence="13">Lacks conserved residue(s) required for the propagation of feature annotation.</text>
</comment>
<dbReference type="SUPFAM" id="SSF55347">
    <property type="entry name" value="Glyceraldehyde-3-phosphate dehydrogenase-like, C-terminal domain"/>
    <property type="match status" value="1"/>
</dbReference>
<dbReference type="RefSeq" id="WP_257742513.1">
    <property type="nucleotide sequence ID" value="NZ_CP096115.1"/>
</dbReference>
<dbReference type="SUPFAM" id="SSF51735">
    <property type="entry name" value="NAD(P)-binding Rossmann-fold domains"/>
    <property type="match status" value="1"/>
</dbReference>
<evidence type="ECO:0000256" key="8">
    <source>
        <dbReference type="ARBA" id="ARBA00023154"/>
    </source>
</evidence>
<dbReference type="Gene3D" id="3.30.360.10">
    <property type="entry name" value="Dihydrodipicolinate Reductase, domain 2"/>
    <property type="match status" value="1"/>
</dbReference>
<feature type="binding site" evidence="13">
    <location>
        <begin position="156"/>
        <end position="157"/>
    </location>
    <ligand>
        <name>(S)-2,3,4,5-tetrahydrodipicolinate</name>
        <dbReference type="ChEBI" id="CHEBI:16845"/>
    </ligand>
</feature>
<evidence type="ECO:0000313" key="17">
    <source>
        <dbReference type="Proteomes" id="UP001060368"/>
    </source>
</evidence>
<dbReference type="EC" id="1.17.1.8" evidence="10 13"/>
<comment type="caution">
    <text evidence="13">Was originally thought to be a dihydrodipicolinate reductase (DHDPR), catalyzing the conversion of dihydrodipicolinate to tetrahydrodipicolinate. However, it was shown in E.coli that the substrate of the enzymatic reaction is not dihydrodipicolinate (DHDP) but in fact (2S,4S)-4-hydroxy-2,3,4,5-tetrahydrodipicolinic acid (HTPA), the product released by the DapA-catalyzed reaction.</text>
</comment>
<dbReference type="PIRSF" id="PIRSF000161">
    <property type="entry name" value="DHPR"/>
    <property type="match status" value="1"/>
</dbReference>
<feature type="binding site" evidence="13">
    <location>
        <begin position="8"/>
        <end position="13"/>
    </location>
    <ligand>
        <name>NAD(+)</name>
        <dbReference type="ChEBI" id="CHEBI:57540"/>
    </ligand>
</feature>
<dbReference type="KEGG" id="mend:L6E24_13660"/>
<evidence type="ECO:0000256" key="11">
    <source>
        <dbReference type="ARBA" id="ARBA00049080"/>
    </source>
</evidence>
<dbReference type="InterPro" id="IPR022663">
    <property type="entry name" value="DapB_C"/>
</dbReference>
<dbReference type="EMBL" id="CP096115">
    <property type="protein sequence ID" value="UUX92364.1"/>
    <property type="molecule type" value="Genomic_DNA"/>
</dbReference>
<comment type="subunit">
    <text evidence="13">Homotetramer.</text>
</comment>
<comment type="pathway">
    <text evidence="9 13">Amino-acid biosynthesis; L-lysine biosynthesis via DAP pathway; (S)-tetrahydrodipicolinate from L-aspartate: step 4/4.</text>
</comment>
<feature type="active site" description="Proton donor" evidence="13">
    <location>
        <position position="150"/>
    </location>
</feature>
<dbReference type="InterPro" id="IPR023940">
    <property type="entry name" value="DHDPR_bac"/>
</dbReference>
<dbReference type="HAMAP" id="MF_00102">
    <property type="entry name" value="DapB"/>
    <property type="match status" value="1"/>
</dbReference>
<sequence length="255" mass="27371">MTKIAICGALGRMGKTIATLIDEDPALEFVGGVDVGEGTLFGKRVVSSDDIDIFLAEDKPDVLIDFTIAGAAVKNIQAASKAGIAVVVGTTGFSEEQKEENRNNIEGTIPAVISTNFSVGVNIFWKLVREAAKQLSDYDIEVTEAHHHFKKDAPSGTAKTILEIIKEEAGDREEMYGREGMVGERGKEIGVHVIRGGDIVGDHSVMFAGNNEVIELSHRAYDRAVFAHGVIRSAKWIAGKKPGIYTMDDVLGLSG</sequence>
<feature type="binding site" evidence="13">
    <location>
        <position position="147"/>
    </location>
    <ligand>
        <name>(S)-2,3,4,5-tetrahydrodipicolinate</name>
        <dbReference type="ChEBI" id="CHEBI:16845"/>
    </ligand>
</feature>
<dbReference type="GO" id="GO:0050661">
    <property type="term" value="F:NADP binding"/>
    <property type="evidence" value="ECO:0007669"/>
    <property type="project" value="UniProtKB-UniRule"/>
</dbReference>
<keyword evidence="8 13" id="KW-0457">Lysine biosynthesis</keyword>
<dbReference type="PANTHER" id="PTHR20836:SF0">
    <property type="entry name" value="4-HYDROXY-TETRAHYDRODIPICOLINATE REDUCTASE 1, CHLOROPLASTIC-RELATED"/>
    <property type="match status" value="1"/>
</dbReference>
<keyword evidence="4 13" id="KW-0521">NADP</keyword>
<keyword evidence="6 13" id="KW-0560">Oxidoreductase</keyword>
<dbReference type="Pfam" id="PF01113">
    <property type="entry name" value="DapB_N"/>
    <property type="match status" value="1"/>
</dbReference>
<evidence type="ECO:0000256" key="5">
    <source>
        <dbReference type="ARBA" id="ARBA00022915"/>
    </source>
</evidence>
<evidence type="ECO:0000256" key="10">
    <source>
        <dbReference type="ARBA" id="ARBA00038983"/>
    </source>
</evidence>
<dbReference type="Pfam" id="PF05173">
    <property type="entry name" value="DapB_C"/>
    <property type="match status" value="1"/>
</dbReference>
<feature type="binding site" evidence="13">
    <location>
        <position position="44"/>
    </location>
    <ligand>
        <name>NADP(+)</name>
        <dbReference type="ChEBI" id="CHEBI:58349"/>
    </ligand>
</feature>
<keyword evidence="7 13" id="KW-0520">NAD</keyword>
<dbReference type="NCBIfam" id="TIGR00036">
    <property type="entry name" value="dapB"/>
    <property type="match status" value="1"/>
</dbReference>
<evidence type="ECO:0000256" key="7">
    <source>
        <dbReference type="ARBA" id="ARBA00023027"/>
    </source>
</evidence>
<evidence type="ECO:0000256" key="9">
    <source>
        <dbReference type="ARBA" id="ARBA00037922"/>
    </source>
</evidence>
<dbReference type="GO" id="GO:0009089">
    <property type="term" value="P:lysine biosynthetic process via diaminopimelate"/>
    <property type="evidence" value="ECO:0007669"/>
    <property type="project" value="UniProtKB-UniRule"/>
</dbReference>
<dbReference type="GO" id="GO:0016726">
    <property type="term" value="F:oxidoreductase activity, acting on CH or CH2 groups, NAD or NADP as acceptor"/>
    <property type="evidence" value="ECO:0007669"/>
    <property type="project" value="UniProtKB-UniRule"/>
</dbReference>
<dbReference type="InterPro" id="IPR036291">
    <property type="entry name" value="NAD(P)-bd_dom_sf"/>
</dbReference>
<organism evidence="16 17">
    <name type="scientific">Methanoplanus endosymbiosus</name>
    <dbReference type="NCBI Taxonomy" id="33865"/>
    <lineage>
        <taxon>Archaea</taxon>
        <taxon>Methanobacteriati</taxon>
        <taxon>Methanobacteriota</taxon>
        <taxon>Stenosarchaea group</taxon>
        <taxon>Methanomicrobia</taxon>
        <taxon>Methanomicrobiales</taxon>
        <taxon>Methanomicrobiaceae</taxon>
        <taxon>Methanoplanus</taxon>
    </lineage>
</organism>